<dbReference type="OrthoDB" id="9788537at2"/>
<gene>
    <name evidence="13" type="ORF">DQL93_00625</name>
    <name evidence="14" type="ORF">LOB85_09685</name>
</gene>
<accession>A0A1L3JYV0</accession>
<dbReference type="InterPro" id="IPR017938">
    <property type="entry name" value="Riboflavin_synthase-like_b-brl"/>
</dbReference>
<dbReference type="Pfam" id="PF00677">
    <property type="entry name" value="Lum_binding"/>
    <property type="match status" value="2"/>
</dbReference>
<dbReference type="NCBIfam" id="NF006767">
    <property type="entry name" value="PRK09289.1"/>
    <property type="match status" value="1"/>
</dbReference>
<evidence type="ECO:0000256" key="9">
    <source>
        <dbReference type="ARBA" id="ARBA00022737"/>
    </source>
</evidence>
<dbReference type="CDD" id="cd00402">
    <property type="entry name" value="Riboflavin_synthase_like"/>
    <property type="match status" value="1"/>
</dbReference>
<dbReference type="InterPro" id="IPR001783">
    <property type="entry name" value="Lumazine-bd"/>
</dbReference>
<dbReference type="GO" id="GO:0004746">
    <property type="term" value="F:riboflavin synthase activity"/>
    <property type="evidence" value="ECO:0007669"/>
    <property type="project" value="UniProtKB-UniRule"/>
</dbReference>
<organism evidence="13">
    <name type="scientific">Lactobacillus delbrueckii subsp. lactis</name>
    <dbReference type="NCBI Taxonomy" id="29397"/>
    <lineage>
        <taxon>Bacteria</taxon>
        <taxon>Bacillati</taxon>
        <taxon>Bacillota</taxon>
        <taxon>Bacilli</taxon>
        <taxon>Lactobacillales</taxon>
        <taxon>Lactobacillaceae</taxon>
        <taxon>Lactobacillus</taxon>
    </lineage>
</organism>
<evidence type="ECO:0000313" key="14">
    <source>
        <dbReference type="EMBL" id="MCD5564347.1"/>
    </source>
</evidence>
<dbReference type="FunFam" id="2.40.30.20:FF:000003">
    <property type="entry name" value="Riboflavin synthase, alpha subunit"/>
    <property type="match status" value="1"/>
</dbReference>
<dbReference type="EMBL" id="CP031023">
    <property type="protein sequence ID" value="AZA15330.1"/>
    <property type="molecule type" value="Genomic_DNA"/>
</dbReference>
<dbReference type="InterPro" id="IPR026017">
    <property type="entry name" value="Lumazine-bd_dom"/>
</dbReference>
<reference evidence="14 15" key="2">
    <citation type="submission" date="2021-12" db="EMBL/GenBank/DDBJ databases">
        <title>Antimicrobial susceptibility of Lactobacillus delbrueckii subsp. lactis obtained from milk products and other habitats.</title>
        <authorList>
            <person name="Shani N."/>
        </authorList>
    </citation>
    <scope>NUCLEOTIDE SEQUENCE [LARGE SCALE GENOMIC DNA]</scope>
    <source>
        <strain evidence="14 15">FAM 21755</strain>
    </source>
</reference>
<comment type="pathway">
    <text evidence="3">Cofactor biosynthesis; riboflavin biosynthesis; riboflavin from 2-hydroxy-3-oxobutyl phosphate and 5-amino-6-(D-ribitylamino)uracil: step 2/2.</text>
</comment>
<evidence type="ECO:0000313" key="13">
    <source>
        <dbReference type="EMBL" id="AZA15330.1"/>
    </source>
</evidence>
<evidence type="ECO:0000256" key="7">
    <source>
        <dbReference type="ARBA" id="ARBA00022619"/>
    </source>
</evidence>
<evidence type="ECO:0000256" key="8">
    <source>
        <dbReference type="ARBA" id="ARBA00022679"/>
    </source>
</evidence>
<dbReference type="NCBIfam" id="TIGR00187">
    <property type="entry name" value="ribE"/>
    <property type="match status" value="1"/>
</dbReference>
<name>A0A1L3JYV0_LACDL</name>
<feature type="repeat" description="Lumazine-binding" evidence="11">
    <location>
        <begin position="1"/>
        <end position="97"/>
    </location>
</feature>
<dbReference type="Gene3D" id="2.40.30.20">
    <property type="match status" value="2"/>
</dbReference>
<dbReference type="RefSeq" id="WP_003616467.1">
    <property type="nucleotide sequence ID" value="NZ_BJLO01000105.1"/>
</dbReference>
<dbReference type="PANTHER" id="PTHR21098:SF12">
    <property type="entry name" value="RIBOFLAVIN SYNTHASE"/>
    <property type="match status" value="1"/>
</dbReference>
<evidence type="ECO:0000256" key="5">
    <source>
        <dbReference type="ARBA" id="ARBA00012827"/>
    </source>
</evidence>
<evidence type="ECO:0000256" key="10">
    <source>
        <dbReference type="NCBIfam" id="TIGR00187"/>
    </source>
</evidence>
<feature type="domain" description="Lumazine-binding" evidence="12">
    <location>
        <begin position="1"/>
        <end position="97"/>
    </location>
</feature>
<dbReference type="PROSITE" id="PS51177">
    <property type="entry name" value="LUMAZINE_BIND"/>
    <property type="match status" value="2"/>
</dbReference>
<dbReference type="SUPFAM" id="SSF63380">
    <property type="entry name" value="Riboflavin synthase domain-like"/>
    <property type="match status" value="2"/>
</dbReference>
<evidence type="ECO:0000256" key="2">
    <source>
        <dbReference type="ARBA" id="ARBA00002803"/>
    </source>
</evidence>
<dbReference type="FunFam" id="2.40.30.20:FF:000004">
    <property type="entry name" value="Riboflavin synthase, alpha subunit"/>
    <property type="match status" value="1"/>
</dbReference>
<comment type="catalytic activity">
    <reaction evidence="1">
        <text>2 6,7-dimethyl-8-(1-D-ribityl)lumazine + H(+) = 5-amino-6-(D-ribitylamino)uracil + riboflavin</text>
        <dbReference type="Rhea" id="RHEA:20772"/>
        <dbReference type="ChEBI" id="CHEBI:15378"/>
        <dbReference type="ChEBI" id="CHEBI:15934"/>
        <dbReference type="ChEBI" id="CHEBI:57986"/>
        <dbReference type="ChEBI" id="CHEBI:58201"/>
        <dbReference type="EC" id="2.5.1.9"/>
    </reaction>
</comment>
<dbReference type="InterPro" id="IPR023366">
    <property type="entry name" value="ATP_synth_asu-like_sf"/>
</dbReference>
<dbReference type="EMBL" id="JAJNUY010000070">
    <property type="protein sequence ID" value="MCD5564347.1"/>
    <property type="molecule type" value="Genomic_DNA"/>
</dbReference>
<keyword evidence="8 13" id="KW-0808">Transferase</keyword>
<dbReference type="GO" id="GO:0009231">
    <property type="term" value="P:riboflavin biosynthetic process"/>
    <property type="evidence" value="ECO:0007669"/>
    <property type="project" value="UniProtKB-KW"/>
</dbReference>
<dbReference type="PIRSF" id="PIRSF000498">
    <property type="entry name" value="Riboflavin_syn_A"/>
    <property type="match status" value="1"/>
</dbReference>
<evidence type="ECO:0000256" key="4">
    <source>
        <dbReference type="ARBA" id="ARBA00011233"/>
    </source>
</evidence>
<reference evidence="13" key="1">
    <citation type="submission" date="2018-07" db="EMBL/GenBank/DDBJ databases">
        <authorList>
            <person name="Somerville V."/>
        </authorList>
    </citation>
    <scope>NUCLEOTIDE SEQUENCE</scope>
    <source>
        <strain evidence="13">NWC_2_2</strain>
    </source>
</reference>
<dbReference type="Proteomes" id="UP001200334">
    <property type="component" value="Unassembled WGS sequence"/>
</dbReference>
<evidence type="ECO:0000256" key="3">
    <source>
        <dbReference type="ARBA" id="ARBA00004887"/>
    </source>
</evidence>
<keyword evidence="9" id="KW-0677">Repeat</keyword>
<evidence type="ECO:0000256" key="6">
    <source>
        <dbReference type="ARBA" id="ARBA00013950"/>
    </source>
</evidence>
<evidence type="ECO:0000313" key="15">
    <source>
        <dbReference type="Proteomes" id="UP001200334"/>
    </source>
</evidence>
<evidence type="ECO:0000256" key="11">
    <source>
        <dbReference type="PROSITE-ProRule" id="PRU00524"/>
    </source>
</evidence>
<comment type="function">
    <text evidence="2">Catalyzes the dismutation of two molecules of 6,7-dimethyl-8-ribityllumazine, resulting in the formation of riboflavin and 5-amino-6-(D-ribitylamino)uracil.</text>
</comment>
<protein>
    <recommendedName>
        <fullName evidence="6 10">Riboflavin synthase</fullName>
        <ecNumber evidence="5 10">2.5.1.9</ecNumber>
    </recommendedName>
</protein>
<feature type="repeat" description="Lumazine-binding" evidence="11">
    <location>
        <begin position="98"/>
        <end position="194"/>
    </location>
</feature>
<dbReference type="EC" id="2.5.1.9" evidence="5 10"/>
<comment type="subunit">
    <text evidence="4">Homotrimer.</text>
</comment>
<dbReference type="PANTHER" id="PTHR21098">
    <property type="entry name" value="RIBOFLAVIN SYNTHASE ALPHA CHAIN"/>
    <property type="match status" value="1"/>
</dbReference>
<dbReference type="AlphaFoldDB" id="A0A1L3JYV0"/>
<feature type="domain" description="Lumazine-binding" evidence="12">
    <location>
        <begin position="98"/>
        <end position="194"/>
    </location>
</feature>
<keyword evidence="7" id="KW-0686">Riboflavin biosynthesis</keyword>
<evidence type="ECO:0000259" key="12">
    <source>
        <dbReference type="PROSITE" id="PS51177"/>
    </source>
</evidence>
<evidence type="ECO:0000256" key="1">
    <source>
        <dbReference type="ARBA" id="ARBA00000968"/>
    </source>
</evidence>
<proteinExistence type="predicted"/>
<sequence>MFSGLVSGKARIQRLEQEGKTIVLTVKTFPENLAGVKIGDSIAVNGCCLTVEAFSKDSFTVTMMPQTFAKTTFKNLQAGDQVNMERSVPVGGRFQGHIVSGHVDETVEVVDLKQNENALELGFFLPDRLKKQVVPQGSVAINGTSLTVMNTGDNWFSVGLISHTQDETNLSGLQVGDQVNLETDVLGKYVEANLAAFLKNELDK</sequence>